<sequence>CIFVGIQETRHKHLVGTNNPWYHVLGHPATPHGQDGIQLWISSCIPLSTTNTFIRREHICIVYSSFTTLIAKVNIGSWKCVVVTSRAPHSGRPRQEALSHWSTITTELHRKASGWPIFYCGDANAHVGECPTTSIGDLASAQENQAGEVFHHWLLKHSLKLPATFAASHSGPAHHSFCSPDGKHGTRIDYVAIPQELQYKVLKSWVAEDIDLSVHRTDHLAVLCRCTFEVQASKQRQAPLKQKWDSHHLNQQLQYEDVLYTLHSSVPPTPWAYHVHQTGIVLWTMAKIFGECFSHDTNRWTFLFATAKFSSGGSHRFTTFPGGGNTPLVGELAVMLLYNGSDAASICGHSILQAVCPVLLQVLPNHATTEGIVSRGAEDAGKPLDPLLVEHVLLNFKQAGYRKIEDALEAYGIHRKNAQAIIKVCFDAGNTSMTKELFVSMEIDDAMRASLSVNLPTSTCQFKNILEIWGDPHEASTLIKGAESYEEKVSLSKQLAFHPQCWCFAHNRFCDVDSTSDVRVQGIPCVDWSQAGLGLGVNGPLLETALAAGAKAQETRTTMVILENVRNFKQHVAEDAYGESFDWQRELVDPADVGFEFTARPRSSLLQWDLRHSNTLLTQPGCRCMKFIRPGSAKAAAKAVPNTPTPHRPKTTTSDKITAPTMSALPEEQMDLVLKNINYTHFNEISLSHSQLVPALASEYLRRVSTNEAPSAEELNGAALVEKQRLVVQAKAAVLQSLHIYAANDQQGVARVVVSNGTQHEQAKPFVSTGLENRWVSEFITVPADGSGGVTTPAPAAAPPLPTSPATPLAAGSLPGSTQKVLEDDDLQSSARSSAPKYIVYYPNSPDGAAQLLQMTGFAASNRAAALPPNPSNDYEIKLDRNAGEYYIHSESLSLSLWELTRVPSAAAAPPAEAVGNSAPAAKAAGTSEATPKSGEIAKASGAVPPPPPKSFSYFEFLAHKLRFLEVADDIKKDLGNPFMTNSALHSHLRASIGSWSSGEVKSSRFFEWGGKWKNMAPYWSFLKVVYAFLKLTKKLGDGTMDDTEAMAKLSLAHGGEDDETNVQRSEDANLFFKLVVRCAAHRAWVCASWSELPPHNWSGILHQDIAESQASMDSIHRDAMCVETGLRCLRDHGHQDKEFWMHAKEHRWSPNAVYAHVHRLASTSISTKETLEDVIGDISDSVSRDAKWTSLTSPERVFFNNVHSGRLNSMPFVGLQKGDWNSRGAKETSKSRQEVFGEKVTIVSETGKMMKEFCKTGAASTTNLDVKPAGQQAEFRSVASMVALRLCVGDGPQHFTGVSGLWTGGLLQEGMVFKHLPSQKVYLSLGFVHAAVMLWMIEDDLFLVANFHDSPEAARDRLRFEAGVHIGGDLADAAIEEQWVGVPVSLAPGLTIKVKVIKFQEKRITMKSKLMALIRHHFPELRENDHEEMLSRLLATAKTKTIIQRPVMQEALEQMKHEDPSDFLRDFEGLAEKLADQKREELIRNRLCAPRAAAEFHTPVVLKKLRPKPGVGACVLTFQVPTNSFQGYYPRVLTPEQEKSKRVKKHFSISRTFGERWSQTQALSQVVGFLWGCHKKAGGEPASDMTDKPTSQMIGDALEKACKVLAGEAEDDPQEEGDVDEAAADLSQGTPSGDNGEREDEVRDVEEEAEVAETESVAESPKPPPPRPVASGAAPSRGLRMNPVPMPKKRPLDASAEEPAKKSVKPNPPGKKGRDWTDPSDDEQSKK</sequence>
<dbReference type="SUPFAM" id="SSF56219">
    <property type="entry name" value="DNase I-like"/>
    <property type="match status" value="1"/>
</dbReference>
<evidence type="ECO:0000313" key="2">
    <source>
        <dbReference type="EMBL" id="CAI4009888.1"/>
    </source>
</evidence>
<feature type="compositionally biased region" description="Acidic residues" evidence="1">
    <location>
        <begin position="1610"/>
        <end position="1624"/>
    </location>
</feature>
<dbReference type="Gene3D" id="3.60.10.10">
    <property type="entry name" value="Endonuclease/exonuclease/phosphatase"/>
    <property type="match status" value="1"/>
</dbReference>
<organism evidence="2">
    <name type="scientific">Cladocopium goreaui</name>
    <dbReference type="NCBI Taxonomy" id="2562237"/>
    <lineage>
        <taxon>Eukaryota</taxon>
        <taxon>Sar</taxon>
        <taxon>Alveolata</taxon>
        <taxon>Dinophyceae</taxon>
        <taxon>Suessiales</taxon>
        <taxon>Symbiodiniaceae</taxon>
        <taxon>Cladocopium</taxon>
    </lineage>
</organism>
<evidence type="ECO:0000256" key="1">
    <source>
        <dbReference type="SAM" id="MobiDB-lite"/>
    </source>
</evidence>
<gene>
    <name evidence="2" type="ORF">C1SCF055_LOCUS35215</name>
</gene>
<keyword evidence="4" id="KW-1185">Reference proteome</keyword>
<dbReference type="EMBL" id="CAMXCT020004668">
    <property type="protein sequence ID" value="CAL1163263.1"/>
    <property type="molecule type" value="Genomic_DNA"/>
</dbReference>
<dbReference type="OrthoDB" id="447338at2759"/>
<comment type="caution">
    <text evidence="2">The sequence shown here is derived from an EMBL/GenBank/DDBJ whole genome shotgun (WGS) entry which is preliminary data.</text>
</comment>
<feature type="compositionally biased region" description="Pro residues" evidence="1">
    <location>
        <begin position="796"/>
        <end position="805"/>
    </location>
</feature>
<reference evidence="3 4" key="2">
    <citation type="submission" date="2024-05" db="EMBL/GenBank/DDBJ databases">
        <authorList>
            <person name="Chen Y."/>
            <person name="Shah S."/>
            <person name="Dougan E. K."/>
            <person name="Thang M."/>
            <person name="Chan C."/>
        </authorList>
    </citation>
    <scope>NUCLEOTIDE SEQUENCE [LARGE SCALE GENOMIC DNA]</scope>
</reference>
<reference evidence="2" key="1">
    <citation type="submission" date="2022-10" db="EMBL/GenBank/DDBJ databases">
        <authorList>
            <person name="Chen Y."/>
            <person name="Dougan E. K."/>
            <person name="Chan C."/>
            <person name="Rhodes N."/>
            <person name="Thang M."/>
        </authorList>
    </citation>
    <scope>NUCLEOTIDE SEQUENCE</scope>
</reference>
<evidence type="ECO:0000313" key="3">
    <source>
        <dbReference type="EMBL" id="CAL4797200.1"/>
    </source>
</evidence>
<feature type="region of interest" description="Disordered" evidence="1">
    <location>
        <begin position="1610"/>
        <end position="1728"/>
    </location>
</feature>
<accession>A0A9P1DJP4</accession>
<feature type="compositionally biased region" description="Basic and acidic residues" evidence="1">
    <location>
        <begin position="1713"/>
        <end position="1728"/>
    </location>
</feature>
<proteinExistence type="predicted"/>
<feature type="compositionally biased region" description="Acidic residues" evidence="1">
    <location>
        <begin position="1638"/>
        <end position="1654"/>
    </location>
</feature>
<name>A0A9P1DJP4_9DINO</name>
<dbReference type="Gene3D" id="3.40.50.150">
    <property type="entry name" value="Vaccinia Virus protein VP39"/>
    <property type="match status" value="1"/>
</dbReference>
<feature type="region of interest" description="Disordered" evidence="1">
    <location>
        <begin position="786"/>
        <end position="817"/>
    </location>
</feature>
<dbReference type="InterPro" id="IPR029063">
    <property type="entry name" value="SAM-dependent_MTases_sf"/>
</dbReference>
<protein>
    <submittedName>
        <fullName evidence="2">Uncharacterized protein</fullName>
    </submittedName>
</protein>
<dbReference type="Proteomes" id="UP001152797">
    <property type="component" value="Unassembled WGS sequence"/>
</dbReference>
<dbReference type="EMBL" id="CAMXCT010004668">
    <property type="protein sequence ID" value="CAI4009888.1"/>
    <property type="molecule type" value="Genomic_DNA"/>
</dbReference>
<evidence type="ECO:0000313" key="4">
    <source>
        <dbReference type="Proteomes" id="UP001152797"/>
    </source>
</evidence>
<feature type="region of interest" description="Disordered" evidence="1">
    <location>
        <begin position="912"/>
        <end position="944"/>
    </location>
</feature>
<dbReference type="SUPFAM" id="SSF53335">
    <property type="entry name" value="S-adenosyl-L-methionine-dependent methyltransferases"/>
    <property type="match status" value="1"/>
</dbReference>
<dbReference type="EMBL" id="CAMXCT030004668">
    <property type="protein sequence ID" value="CAL4797200.1"/>
    <property type="molecule type" value="Genomic_DNA"/>
</dbReference>
<dbReference type="InterPro" id="IPR036691">
    <property type="entry name" value="Endo/exonu/phosph_ase_sf"/>
</dbReference>
<feature type="region of interest" description="Disordered" evidence="1">
    <location>
        <begin position="637"/>
        <end position="656"/>
    </location>
</feature>
<feature type="non-terminal residue" evidence="2">
    <location>
        <position position="1"/>
    </location>
</feature>